<dbReference type="AlphaFoldDB" id="A0A452Z2F9"/>
<dbReference type="GO" id="GO:0005886">
    <property type="term" value="C:plasma membrane"/>
    <property type="evidence" value="ECO:0007669"/>
    <property type="project" value="UniProtKB-ARBA"/>
</dbReference>
<evidence type="ECO:0000256" key="4">
    <source>
        <dbReference type="ARBA" id="ARBA00023136"/>
    </source>
</evidence>
<evidence type="ECO:0000256" key="1">
    <source>
        <dbReference type="ARBA" id="ARBA00004141"/>
    </source>
</evidence>
<protein>
    <submittedName>
        <fullName evidence="5">Uncharacterized protein</fullName>
    </submittedName>
</protein>
<name>A0A452Z2F9_AEGTS</name>
<dbReference type="PANTHER" id="PTHR33514">
    <property type="entry name" value="PROTEIN ABCI12, CHLOROPLASTIC"/>
    <property type="match status" value="1"/>
</dbReference>
<organism evidence="5 6">
    <name type="scientific">Aegilops tauschii subsp. strangulata</name>
    <name type="common">Goatgrass</name>
    <dbReference type="NCBI Taxonomy" id="200361"/>
    <lineage>
        <taxon>Eukaryota</taxon>
        <taxon>Viridiplantae</taxon>
        <taxon>Streptophyta</taxon>
        <taxon>Embryophyta</taxon>
        <taxon>Tracheophyta</taxon>
        <taxon>Spermatophyta</taxon>
        <taxon>Magnoliopsida</taxon>
        <taxon>Liliopsida</taxon>
        <taxon>Poales</taxon>
        <taxon>Poaceae</taxon>
        <taxon>BOP clade</taxon>
        <taxon>Pooideae</taxon>
        <taxon>Triticodae</taxon>
        <taxon>Triticeae</taxon>
        <taxon>Triticinae</taxon>
        <taxon>Aegilops</taxon>
    </lineage>
</organism>
<evidence type="ECO:0000313" key="5">
    <source>
        <dbReference type="EnsemblPlants" id="AET1Gv20611000.6"/>
    </source>
</evidence>
<evidence type="ECO:0000313" key="6">
    <source>
        <dbReference type="Proteomes" id="UP000015105"/>
    </source>
</evidence>
<evidence type="ECO:0000256" key="2">
    <source>
        <dbReference type="ARBA" id="ARBA00022692"/>
    </source>
</evidence>
<reference evidence="5" key="4">
    <citation type="submission" date="2019-03" db="UniProtKB">
        <authorList>
            <consortium name="EnsemblPlants"/>
        </authorList>
    </citation>
    <scope>IDENTIFICATION</scope>
</reference>
<reference evidence="6" key="1">
    <citation type="journal article" date="2014" name="Science">
        <title>Ancient hybridizations among the ancestral genomes of bread wheat.</title>
        <authorList>
            <consortium name="International Wheat Genome Sequencing Consortium,"/>
            <person name="Marcussen T."/>
            <person name="Sandve S.R."/>
            <person name="Heier L."/>
            <person name="Spannagl M."/>
            <person name="Pfeifer M."/>
            <person name="Jakobsen K.S."/>
            <person name="Wulff B.B."/>
            <person name="Steuernagel B."/>
            <person name="Mayer K.F."/>
            <person name="Olsen O.A."/>
        </authorList>
    </citation>
    <scope>NUCLEOTIDE SEQUENCE [LARGE SCALE GENOMIC DNA]</scope>
    <source>
        <strain evidence="6">cv. AL8/78</strain>
    </source>
</reference>
<dbReference type="EnsemblPlants" id="AET1Gv20611000.7">
    <property type="protein sequence ID" value="AET1Gv20611000.7"/>
    <property type="gene ID" value="AET1Gv20611000"/>
</dbReference>
<sequence>MRFGLVACLALLSMWVLPNHVWKDQLGRVTLLSGIIFIMLGFGSDGAPSLVQTRTPPPSVLGVPNIPSSLSGYSYTIMKLGPLQFTRKGLSVASTSACLSFAIFQSASLCLTTTTPEQLASALWWFMIPLKLIGAPVPEIILTLLLSLRFINLVFDEVRNSALAIVTRRIDWKKLATMETIDIFFNYVQRIFKNIFDHAEQISKAMVARGYRGDPSKHKIYFLAESSFGIVDALSLLCLLAVMGLASFSERLV</sequence>
<dbReference type="Proteomes" id="UP000015105">
    <property type="component" value="Chromosome 1D"/>
</dbReference>
<dbReference type="InterPro" id="IPR003339">
    <property type="entry name" value="ABC/ECF_trnsptr_transmembrane"/>
</dbReference>
<keyword evidence="6" id="KW-1185">Reference proteome</keyword>
<accession>A0A452Z2F9</accession>
<keyword evidence="2" id="KW-0812">Transmembrane</keyword>
<keyword evidence="4" id="KW-0472">Membrane</keyword>
<keyword evidence="3" id="KW-1133">Transmembrane helix</keyword>
<dbReference type="PANTHER" id="PTHR33514:SF13">
    <property type="entry name" value="PROTEIN ABCI12, CHLOROPLASTIC"/>
    <property type="match status" value="1"/>
</dbReference>
<reference evidence="6" key="2">
    <citation type="journal article" date="2017" name="Nat. Plants">
        <title>The Aegilops tauschii genome reveals multiple impacts of transposons.</title>
        <authorList>
            <person name="Zhao G."/>
            <person name="Zou C."/>
            <person name="Li K."/>
            <person name="Wang K."/>
            <person name="Li T."/>
            <person name="Gao L."/>
            <person name="Zhang X."/>
            <person name="Wang H."/>
            <person name="Yang Z."/>
            <person name="Liu X."/>
            <person name="Jiang W."/>
            <person name="Mao L."/>
            <person name="Kong X."/>
            <person name="Jiao Y."/>
            <person name="Jia J."/>
        </authorList>
    </citation>
    <scope>NUCLEOTIDE SEQUENCE [LARGE SCALE GENOMIC DNA]</scope>
    <source>
        <strain evidence="6">cv. AL8/78</strain>
    </source>
</reference>
<comment type="subcellular location">
    <subcellularLocation>
        <location evidence="1">Membrane</location>
        <topology evidence="1">Multi-pass membrane protein</topology>
    </subcellularLocation>
</comment>
<dbReference type="GO" id="GO:0009507">
    <property type="term" value="C:chloroplast"/>
    <property type="evidence" value="ECO:0007669"/>
    <property type="project" value="TreeGrafter"/>
</dbReference>
<dbReference type="Gramene" id="AET1Gv20611000.6">
    <property type="protein sequence ID" value="AET1Gv20611000.6"/>
    <property type="gene ID" value="AET1Gv20611000"/>
</dbReference>
<dbReference type="Gramene" id="AET1Gv20611000.7">
    <property type="protein sequence ID" value="AET1Gv20611000.7"/>
    <property type="gene ID" value="AET1Gv20611000"/>
</dbReference>
<dbReference type="Pfam" id="PF02361">
    <property type="entry name" value="CbiQ"/>
    <property type="match status" value="1"/>
</dbReference>
<dbReference type="EnsemblPlants" id="AET1Gv20611000.6">
    <property type="protein sequence ID" value="AET1Gv20611000.6"/>
    <property type="gene ID" value="AET1Gv20611000"/>
</dbReference>
<reference evidence="5" key="5">
    <citation type="journal article" date="2021" name="G3 (Bethesda)">
        <title>Aegilops tauschii genome assembly Aet v5.0 features greater sequence contiguity and improved annotation.</title>
        <authorList>
            <person name="Wang L."/>
            <person name="Zhu T."/>
            <person name="Rodriguez J.C."/>
            <person name="Deal K.R."/>
            <person name="Dubcovsky J."/>
            <person name="McGuire P.E."/>
            <person name="Lux T."/>
            <person name="Spannagl M."/>
            <person name="Mayer K.F.X."/>
            <person name="Baldrich P."/>
            <person name="Meyers B.C."/>
            <person name="Huo N."/>
            <person name="Gu Y.Q."/>
            <person name="Zhou H."/>
            <person name="Devos K.M."/>
            <person name="Bennetzen J.L."/>
            <person name="Unver T."/>
            <person name="Budak H."/>
            <person name="Gulick P.J."/>
            <person name="Galiba G."/>
            <person name="Kalapos B."/>
            <person name="Nelson D.R."/>
            <person name="Li P."/>
            <person name="You F.M."/>
            <person name="Luo M.C."/>
            <person name="Dvorak J."/>
        </authorList>
    </citation>
    <scope>NUCLEOTIDE SEQUENCE [LARGE SCALE GENOMIC DNA]</scope>
    <source>
        <strain evidence="5">cv. AL8/78</strain>
    </source>
</reference>
<reference evidence="5" key="3">
    <citation type="journal article" date="2017" name="Nature">
        <title>Genome sequence of the progenitor of the wheat D genome Aegilops tauschii.</title>
        <authorList>
            <person name="Luo M.C."/>
            <person name="Gu Y.Q."/>
            <person name="Puiu D."/>
            <person name="Wang H."/>
            <person name="Twardziok S.O."/>
            <person name="Deal K.R."/>
            <person name="Huo N."/>
            <person name="Zhu T."/>
            <person name="Wang L."/>
            <person name="Wang Y."/>
            <person name="McGuire P.E."/>
            <person name="Liu S."/>
            <person name="Long H."/>
            <person name="Ramasamy R.K."/>
            <person name="Rodriguez J.C."/>
            <person name="Van S.L."/>
            <person name="Yuan L."/>
            <person name="Wang Z."/>
            <person name="Xia Z."/>
            <person name="Xiao L."/>
            <person name="Anderson O.D."/>
            <person name="Ouyang S."/>
            <person name="Liang Y."/>
            <person name="Zimin A.V."/>
            <person name="Pertea G."/>
            <person name="Qi P."/>
            <person name="Bennetzen J.L."/>
            <person name="Dai X."/>
            <person name="Dawson M.W."/>
            <person name="Muller H.G."/>
            <person name="Kugler K."/>
            <person name="Rivarola-Duarte L."/>
            <person name="Spannagl M."/>
            <person name="Mayer K.F.X."/>
            <person name="Lu F.H."/>
            <person name="Bevan M.W."/>
            <person name="Leroy P."/>
            <person name="Li P."/>
            <person name="You F.M."/>
            <person name="Sun Q."/>
            <person name="Liu Z."/>
            <person name="Lyons E."/>
            <person name="Wicker T."/>
            <person name="Salzberg S.L."/>
            <person name="Devos K.M."/>
            <person name="Dvorak J."/>
        </authorList>
    </citation>
    <scope>NUCLEOTIDE SEQUENCE [LARGE SCALE GENOMIC DNA]</scope>
    <source>
        <strain evidence="5">cv. AL8/78</strain>
    </source>
</reference>
<dbReference type="CDD" id="cd16914">
    <property type="entry name" value="EcfT"/>
    <property type="match status" value="1"/>
</dbReference>
<evidence type="ECO:0000256" key="3">
    <source>
        <dbReference type="ARBA" id="ARBA00022989"/>
    </source>
</evidence>
<proteinExistence type="predicted"/>